<dbReference type="GO" id="GO:0008173">
    <property type="term" value="F:RNA methyltransferase activity"/>
    <property type="evidence" value="ECO:0007669"/>
    <property type="project" value="InterPro"/>
</dbReference>
<dbReference type="PANTHER" id="PTHR30544:SF5">
    <property type="entry name" value="RADICAL SAM CORE DOMAIN-CONTAINING PROTEIN"/>
    <property type="match status" value="1"/>
</dbReference>
<keyword evidence="7" id="KW-0949">S-adenosyl-L-methionine</keyword>
<dbReference type="GO" id="GO:0046872">
    <property type="term" value="F:metal ion binding"/>
    <property type="evidence" value="ECO:0007669"/>
    <property type="project" value="UniProtKB-KW"/>
</dbReference>
<evidence type="ECO:0000256" key="11">
    <source>
        <dbReference type="SAM" id="SignalP"/>
    </source>
</evidence>
<evidence type="ECO:0000256" key="4">
    <source>
        <dbReference type="ARBA" id="ARBA00022490"/>
    </source>
</evidence>
<dbReference type="InterPro" id="IPR007197">
    <property type="entry name" value="rSAM"/>
</dbReference>
<dbReference type="InterPro" id="IPR040072">
    <property type="entry name" value="Methyltransferase_A"/>
</dbReference>
<dbReference type="Proteomes" id="UP001230188">
    <property type="component" value="Unassembled WGS sequence"/>
</dbReference>
<dbReference type="GO" id="GO:0070475">
    <property type="term" value="P:rRNA base methylation"/>
    <property type="evidence" value="ECO:0007669"/>
    <property type="project" value="TreeGrafter"/>
</dbReference>
<dbReference type="InterPro" id="IPR013785">
    <property type="entry name" value="Aldolase_TIM"/>
</dbReference>
<reference evidence="13" key="1">
    <citation type="submission" date="2023-01" db="EMBL/GenBank/DDBJ databases">
        <title>Metagenome sequencing of chrysophaentin producing Chrysophaeum taylorii.</title>
        <authorList>
            <person name="Davison J."/>
            <person name="Bewley C."/>
        </authorList>
    </citation>
    <scope>NUCLEOTIDE SEQUENCE</scope>
    <source>
        <strain evidence="13">NIES-1699</strain>
    </source>
</reference>
<evidence type="ECO:0000256" key="8">
    <source>
        <dbReference type="ARBA" id="ARBA00022723"/>
    </source>
</evidence>
<keyword evidence="5" id="KW-0489">Methyltransferase</keyword>
<dbReference type="InterPro" id="IPR058240">
    <property type="entry name" value="rSAM_sf"/>
</dbReference>
<feature type="chain" id="PRO_5041950381" description="Radical SAM core domain-containing protein" evidence="11">
    <location>
        <begin position="18"/>
        <end position="392"/>
    </location>
</feature>
<organism evidence="13 14">
    <name type="scientific">Chrysophaeum taylorii</name>
    <dbReference type="NCBI Taxonomy" id="2483200"/>
    <lineage>
        <taxon>Eukaryota</taxon>
        <taxon>Sar</taxon>
        <taxon>Stramenopiles</taxon>
        <taxon>Ochrophyta</taxon>
        <taxon>Pelagophyceae</taxon>
        <taxon>Pelagomonadales</taxon>
        <taxon>Pelagomonadaceae</taxon>
        <taxon>Chrysophaeum</taxon>
    </lineage>
</organism>
<dbReference type="AlphaFoldDB" id="A0AAD7XJD4"/>
<keyword evidence="4" id="KW-0963">Cytoplasm</keyword>
<dbReference type="InterPro" id="IPR004383">
    <property type="entry name" value="rRNA_lsu_MTrfase_RlmN/Cfr"/>
</dbReference>
<keyword evidence="9" id="KW-0408">Iron</keyword>
<keyword evidence="8" id="KW-0479">Metal-binding</keyword>
<evidence type="ECO:0000256" key="9">
    <source>
        <dbReference type="ARBA" id="ARBA00023004"/>
    </source>
</evidence>
<protein>
    <recommendedName>
        <fullName evidence="12">Radical SAM core domain-containing protein</fullName>
    </recommendedName>
</protein>
<proteinExistence type="predicted"/>
<name>A0AAD7XJD4_9STRA</name>
<keyword evidence="14" id="KW-1185">Reference proteome</keyword>
<keyword evidence="10" id="KW-0411">Iron-sulfur</keyword>
<evidence type="ECO:0000256" key="2">
    <source>
        <dbReference type="ARBA" id="ARBA00004496"/>
    </source>
</evidence>
<feature type="signal peptide" evidence="11">
    <location>
        <begin position="1"/>
        <end position="17"/>
    </location>
</feature>
<dbReference type="GO" id="GO:0005737">
    <property type="term" value="C:cytoplasm"/>
    <property type="evidence" value="ECO:0007669"/>
    <property type="project" value="UniProtKB-SubCell"/>
</dbReference>
<keyword evidence="3" id="KW-0004">4Fe-4S</keyword>
<dbReference type="Gene3D" id="3.20.20.70">
    <property type="entry name" value="Aldolase class I"/>
    <property type="match status" value="1"/>
</dbReference>
<sequence>MVGAVFAVILIVGGGECLTMSTRTLSLPTDELAALVGGTGRAKSVWDEVRRGIEPLSSTSRITSKTRAALEAAGVKQFVPGHPEAVSVARDGTTKLLVRFDDGLAVETVLIPHLKLPRTTLCVSTQVGCDRGCGFCATAAMGLARNLTACEIAAQFYWAKDYATAAPLTNVVFMGMGDAGVNCDASAAAAVALTDHTKFGLARSKVTISTVGPSPTSFRVLAQSPGMLAWSVHAADDDLRRQLVPTQRYSLIELRAGLVDALASRPTVRMRTLMIAATLIQGVNDRDDDAVRLAEFVGPLVDVATKVLLDLIPVNAVDHAPHFQRPDHDRIFKFMDVLRRVEPRVHVAVRITRGDDECAACGQLAVKDSQARVVRRRQRLAAAAGSSSAAIS</sequence>
<dbReference type="SFLD" id="SFLDS00029">
    <property type="entry name" value="Radical_SAM"/>
    <property type="match status" value="1"/>
</dbReference>
<dbReference type="GO" id="GO:0051539">
    <property type="term" value="F:4 iron, 4 sulfur cluster binding"/>
    <property type="evidence" value="ECO:0007669"/>
    <property type="project" value="UniProtKB-KW"/>
</dbReference>
<evidence type="ECO:0000256" key="10">
    <source>
        <dbReference type="ARBA" id="ARBA00023014"/>
    </source>
</evidence>
<comment type="subcellular location">
    <subcellularLocation>
        <location evidence="2">Cytoplasm</location>
    </subcellularLocation>
</comment>
<evidence type="ECO:0000259" key="12">
    <source>
        <dbReference type="PROSITE" id="PS51918"/>
    </source>
</evidence>
<evidence type="ECO:0000256" key="1">
    <source>
        <dbReference type="ARBA" id="ARBA00001966"/>
    </source>
</evidence>
<dbReference type="GO" id="GO:0030488">
    <property type="term" value="P:tRNA methylation"/>
    <property type="evidence" value="ECO:0007669"/>
    <property type="project" value="TreeGrafter"/>
</dbReference>
<evidence type="ECO:0000313" key="14">
    <source>
        <dbReference type="Proteomes" id="UP001230188"/>
    </source>
</evidence>
<evidence type="ECO:0000313" key="13">
    <source>
        <dbReference type="EMBL" id="KAJ8600511.1"/>
    </source>
</evidence>
<keyword evidence="11" id="KW-0732">Signal</keyword>
<feature type="domain" description="Radical SAM core" evidence="12">
    <location>
        <begin position="115"/>
        <end position="355"/>
    </location>
</feature>
<dbReference type="EMBL" id="JAQMWT010000504">
    <property type="protein sequence ID" value="KAJ8600511.1"/>
    <property type="molecule type" value="Genomic_DNA"/>
</dbReference>
<dbReference type="PIRSF" id="PIRSF006004">
    <property type="entry name" value="CHP00048"/>
    <property type="match status" value="1"/>
</dbReference>
<dbReference type="SFLD" id="SFLDG01062">
    <property type="entry name" value="methyltransferase_(Class_A)"/>
    <property type="match status" value="1"/>
</dbReference>
<keyword evidence="6" id="KW-0808">Transferase</keyword>
<evidence type="ECO:0000256" key="3">
    <source>
        <dbReference type="ARBA" id="ARBA00022485"/>
    </source>
</evidence>
<dbReference type="SUPFAM" id="SSF102114">
    <property type="entry name" value="Radical SAM enzymes"/>
    <property type="match status" value="1"/>
</dbReference>
<evidence type="ECO:0000256" key="7">
    <source>
        <dbReference type="ARBA" id="ARBA00022691"/>
    </source>
</evidence>
<evidence type="ECO:0000256" key="5">
    <source>
        <dbReference type="ARBA" id="ARBA00022603"/>
    </source>
</evidence>
<evidence type="ECO:0000256" key="6">
    <source>
        <dbReference type="ARBA" id="ARBA00022679"/>
    </source>
</evidence>
<comment type="cofactor">
    <cofactor evidence="1">
        <name>[4Fe-4S] cluster</name>
        <dbReference type="ChEBI" id="CHEBI:49883"/>
    </cofactor>
</comment>
<gene>
    <name evidence="13" type="ORF">CTAYLR_009205</name>
</gene>
<dbReference type="PROSITE" id="PS51918">
    <property type="entry name" value="RADICAL_SAM"/>
    <property type="match status" value="1"/>
</dbReference>
<accession>A0AAD7XJD4</accession>
<dbReference type="PANTHER" id="PTHR30544">
    <property type="entry name" value="23S RRNA METHYLTRANSFERASE"/>
    <property type="match status" value="1"/>
</dbReference>
<comment type="caution">
    <text evidence="13">The sequence shown here is derived from an EMBL/GenBank/DDBJ whole genome shotgun (WGS) entry which is preliminary data.</text>
</comment>
<dbReference type="SFLD" id="SFLDF00275">
    <property type="entry name" value="adenosine_C2_methyltransferase"/>
    <property type="match status" value="1"/>
</dbReference>